<accession>A0AA90NQ44</accession>
<proteinExistence type="inferred from homology"/>
<evidence type="ECO:0000256" key="12">
    <source>
        <dbReference type="RuleBase" id="RU003357"/>
    </source>
</evidence>
<evidence type="ECO:0000259" key="15">
    <source>
        <dbReference type="Pfam" id="PF07715"/>
    </source>
</evidence>
<dbReference type="Gene3D" id="2.40.170.20">
    <property type="entry name" value="TonB-dependent receptor, beta-barrel domain"/>
    <property type="match status" value="1"/>
</dbReference>
<dbReference type="Gene3D" id="2.170.130.10">
    <property type="entry name" value="TonB-dependent receptor, plug domain"/>
    <property type="match status" value="1"/>
</dbReference>
<evidence type="ECO:0000256" key="7">
    <source>
        <dbReference type="ARBA" id="ARBA00023077"/>
    </source>
</evidence>
<evidence type="ECO:0000256" key="2">
    <source>
        <dbReference type="ARBA" id="ARBA00008143"/>
    </source>
</evidence>
<dbReference type="SUPFAM" id="SSF56935">
    <property type="entry name" value="Porins"/>
    <property type="match status" value="1"/>
</dbReference>
<evidence type="ECO:0000313" key="17">
    <source>
        <dbReference type="Proteomes" id="UP001178148"/>
    </source>
</evidence>
<dbReference type="PANTHER" id="PTHR30069">
    <property type="entry name" value="TONB-DEPENDENT OUTER MEMBRANE RECEPTOR"/>
    <property type="match status" value="1"/>
</dbReference>
<dbReference type="InterPro" id="IPR036942">
    <property type="entry name" value="Beta-barrel_TonB_sf"/>
</dbReference>
<dbReference type="AlphaFoldDB" id="A0AA90NQ44"/>
<comment type="subcellular location">
    <subcellularLocation>
        <location evidence="1 11">Cell outer membrane</location>
        <topology evidence="1 11">Multi-pass membrane protein</topology>
    </subcellularLocation>
</comment>
<evidence type="ECO:0000256" key="4">
    <source>
        <dbReference type="ARBA" id="ARBA00022452"/>
    </source>
</evidence>
<comment type="similarity">
    <text evidence="2">Belongs to the TonB-dependent receptor family. Hemoglobin/haptoglobin binding protein subfamily.</text>
</comment>
<dbReference type="Pfam" id="PF00593">
    <property type="entry name" value="TonB_dep_Rec_b-barrel"/>
    <property type="match status" value="1"/>
</dbReference>
<organism evidence="16 17">
    <name type="scientific">Candidatus Endonucleibacter bathymodioli</name>
    <dbReference type="NCBI Taxonomy" id="539814"/>
    <lineage>
        <taxon>Bacteria</taxon>
        <taxon>Pseudomonadati</taxon>
        <taxon>Pseudomonadota</taxon>
        <taxon>Gammaproteobacteria</taxon>
        <taxon>Oceanospirillales</taxon>
        <taxon>Endozoicomonadaceae</taxon>
        <taxon>Candidatus Endonucleibacter</taxon>
    </lineage>
</organism>
<protein>
    <submittedName>
        <fullName evidence="16">TonB-dependent receptor</fullName>
    </submittedName>
</protein>
<evidence type="ECO:0000259" key="14">
    <source>
        <dbReference type="Pfam" id="PF00593"/>
    </source>
</evidence>
<keyword evidence="13" id="KW-1133">Transmembrane helix</keyword>
<evidence type="ECO:0000256" key="11">
    <source>
        <dbReference type="PROSITE-ProRule" id="PRU01360"/>
    </source>
</evidence>
<dbReference type="InterPro" id="IPR012910">
    <property type="entry name" value="Plug_dom"/>
</dbReference>
<evidence type="ECO:0000313" key="16">
    <source>
        <dbReference type="EMBL" id="MDP0588454.1"/>
    </source>
</evidence>
<dbReference type="InterPro" id="IPR037066">
    <property type="entry name" value="Plug_dom_sf"/>
</dbReference>
<reference evidence="16 17" key="1">
    <citation type="journal article" date="2023" name="bioRxiv">
        <title>An intranuclear bacterial parasite of deep-sea mussels expresses apoptosis inhibitors acquired from its host.</title>
        <authorList>
            <person name="Gonzalez Porras M.A."/>
            <person name="Assie A."/>
            <person name="Tietjen M."/>
            <person name="Violette M."/>
            <person name="Kleiner M."/>
            <person name="Gruber-Vodicka H."/>
            <person name="Dubilier N."/>
            <person name="Leisch N."/>
        </authorList>
    </citation>
    <scope>NUCLEOTIDE SEQUENCE [LARGE SCALE GENOMIC DNA]</scope>
    <source>
        <strain evidence="16">IAP13</strain>
    </source>
</reference>
<evidence type="ECO:0000256" key="9">
    <source>
        <dbReference type="ARBA" id="ARBA00023170"/>
    </source>
</evidence>
<evidence type="ECO:0000256" key="3">
    <source>
        <dbReference type="ARBA" id="ARBA00022448"/>
    </source>
</evidence>
<keyword evidence="8 11" id="KW-0472">Membrane</keyword>
<dbReference type="InterPro" id="IPR000531">
    <property type="entry name" value="Beta-barrel_TonB"/>
</dbReference>
<comment type="caution">
    <text evidence="16">The sequence shown here is derived from an EMBL/GenBank/DDBJ whole genome shotgun (WGS) entry which is preliminary data.</text>
</comment>
<keyword evidence="10 11" id="KW-0998">Cell outer membrane</keyword>
<dbReference type="InterPro" id="IPR039426">
    <property type="entry name" value="TonB-dep_rcpt-like"/>
</dbReference>
<dbReference type="GO" id="GO:0044718">
    <property type="term" value="P:siderophore transmembrane transport"/>
    <property type="evidence" value="ECO:0007669"/>
    <property type="project" value="TreeGrafter"/>
</dbReference>
<dbReference type="PANTHER" id="PTHR30069:SF29">
    <property type="entry name" value="HEMOGLOBIN AND HEMOGLOBIN-HAPTOGLOBIN-BINDING PROTEIN 1-RELATED"/>
    <property type="match status" value="1"/>
</dbReference>
<dbReference type="GO" id="GO:0015344">
    <property type="term" value="F:siderophore uptake transmembrane transporter activity"/>
    <property type="evidence" value="ECO:0007669"/>
    <property type="project" value="TreeGrafter"/>
</dbReference>
<evidence type="ECO:0000256" key="13">
    <source>
        <dbReference type="SAM" id="Phobius"/>
    </source>
</evidence>
<keyword evidence="6" id="KW-0732">Signal</keyword>
<evidence type="ECO:0000256" key="10">
    <source>
        <dbReference type="ARBA" id="ARBA00023237"/>
    </source>
</evidence>
<feature type="transmembrane region" description="Helical" evidence="13">
    <location>
        <begin position="12"/>
        <end position="33"/>
    </location>
</feature>
<keyword evidence="5 11" id="KW-0812">Transmembrane</keyword>
<evidence type="ECO:0000256" key="6">
    <source>
        <dbReference type="ARBA" id="ARBA00022729"/>
    </source>
</evidence>
<evidence type="ECO:0000256" key="1">
    <source>
        <dbReference type="ARBA" id="ARBA00004571"/>
    </source>
</evidence>
<dbReference type="EMBL" id="JASXSV010000005">
    <property type="protein sequence ID" value="MDP0588454.1"/>
    <property type="molecule type" value="Genomic_DNA"/>
</dbReference>
<keyword evidence="4 11" id="KW-1134">Transmembrane beta strand</keyword>
<feature type="domain" description="TonB-dependent receptor plug" evidence="15">
    <location>
        <begin position="67"/>
        <end position="176"/>
    </location>
</feature>
<keyword evidence="7 12" id="KW-0798">TonB box</keyword>
<name>A0AA90NQ44_9GAMM</name>
<keyword evidence="3 11" id="KW-0813">Transport</keyword>
<dbReference type="Proteomes" id="UP001178148">
    <property type="component" value="Unassembled WGS sequence"/>
</dbReference>
<sequence length="720" mass="81986">MKEKRFKKEKLLSLISVAFFSAMFIGLTIKNVYSNDHLVSTVDLLDFSLKELMVLQVTSVSRRVQRQFDAAAAIYTITSDDIQQFGVTSIPEALRMVPGMQVAKLNGSTWSISARGFNFVYANKLLVLIDGRTVYAPLFSGVNWDAQNILMDDVDRIEVIRGPGAAMWGTNAVNGVVNIITKSAEDTQGGLVRVDAGTYERLAGAFRYGAEVGEDGYLRGYVQRFDRSAQNNKDGSLANDGWSMNQTGFRLDYYSSNNDELTVQGDIYEGATRPPYYVYDQEGLQRQFVKMENNRPQRGGNLQSRYNHKLENGELILKSYLDYYASDDIRLSEERNTWDIEFQHSFQWGGGHNFLWGGNYRVDWYDLDDKNQRYITIEQNNFNEEVYSFFVQESFKYTKNLEITFDGRMENSNSGKEFQPSARFSWTPDNKTTYWGAVSKAIKTPSLSSTSVDIAGLSYIGKLKINGFDHDTMFSVNGNKDLKSEKLTAFDFGFRRQLNKDISIDIAGFFNFYKDVTMFDKSEVCQKGFVSFATSPFSLCFDPLNPPPLFGGGGTGPLGYPTTLSNAMEVMTDGFELSVDWRVKVWWRLRLNYGYINVNATANSSVSPSYAVPNQQMIEGAAAMHTFNLFSFMSLSDKWSLNIWLKFMDKLDIDIYDINNIDKTMNMDVKITKKLKSGLELSVIGQNLLHANQLQFYDMFIGQTSTRVPRSVYFQLRWKF</sequence>
<dbReference type="GO" id="GO:0009279">
    <property type="term" value="C:cell outer membrane"/>
    <property type="evidence" value="ECO:0007669"/>
    <property type="project" value="UniProtKB-SubCell"/>
</dbReference>
<evidence type="ECO:0000256" key="8">
    <source>
        <dbReference type="ARBA" id="ARBA00023136"/>
    </source>
</evidence>
<feature type="domain" description="TonB-dependent receptor-like beta-barrel" evidence="14">
    <location>
        <begin position="199"/>
        <end position="640"/>
    </location>
</feature>
<dbReference type="Pfam" id="PF07715">
    <property type="entry name" value="Plug"/>
    <property type="match status" value="1"/>
</dbReference>
<evidence type="ECO:0000256" key="5">
    <source>
        <dbReference type="ARBA" id="ARBA00022692"/>
    </source>
</evidence>
<gene>
    <name evidence="16" type="ORF">QS748_04400</name>
</gene>
<keyword evidence="17" id="KW-1185">Reference proteome</keyword>
<keyword evidence="9 16" id="KW-0675">Receptor</keyword>
<dbReference type="PROSITE" id="PS52016">
    <property type="entry name" value="TONB_DEPENDENT_REC_3"/>
    <property type="match status" value="1"/>
</dbReference>